<gene>
    <name evidence="4" type="ORF">NS226_08020</name>
</gene>
<dbReference type="RefSeq" id="WP_058634539.1">
    <property type="nucleotide sequence ID" value="NZ_LDPZ01000016.1"/>
</dbReference>
<evidence type="ECO:0000313" key="4">
    <source>
        <dbReference type="EMBL" id="KTQ96308.1"/>
    </source>
</evidence>
<dbReference type="FunFam" id="3.10.129.10:FF:000022">
    <property type="entry name" value="Phenylacetic acid degradation protein"/>
    <property type="match status" value="1"/>
</dbReference>
<sequence length="147" mass="15492">MSAAEPLDAHALAEACATAMMASDEASRHLGMRIESIAPGSAVLSMAIAPFMLNGHGIAHGGFVFALADSAFAFACNGRDERTVGQQASIAYIAPTRLGDTLRASARELHRRARSGLYDVQVTNQRGELVAEFRGHCRVVAGRVLPG</sequence>
<dbReference type="InterPro" id="IPR006683">
    <property type="entry name" value="Thioestr_dom"/>
</dbReference>
<dbReference type="InterPro" id="IPR003736">
    <property type="entry name" value="PAAI_dom"/>
</dbReference>
<dbReference type="Proteomes" id="UP000078272">
    <property type="component" value="Unassembled WGS sequence"/>
</dbReference>
<dbReference type="InterPro" id="IPR052723">
    <property type="entry name" value="Acyl-CoA_thioesterase_PaaI"/>
</dbReference>
<dbReference type="SUPFAM" id="SSF54637">
    <property type="entry name" value="Thioesterase/thiol ester dehydrase-isomerase"/>
    <property type="match status" value="1"/>
</dbReference>
<name>A0A175RBY5_9HYPH</name>
<dbReference type="PATRIC" id="fig|401562.3.peg.947"/>
<comment type="similarity">
    <text evidence="1">Belongs to the thioesterase PaaI family.</text>
</comment>
<comment type="caution">
    <text evidence="4">The sequence shown here is derived from an EMBL/GenBank/DDBJ whole genome shotgun (WGS) entry which is preliminary data.</text>
</comment>
<dbReference type="NCBIfam" id="TIGR02286">
    <property type="entry name" value="PaaD"/>
    <property type="match status" value="1"/>
</dbReference>
<dbReference type="Pfam" id="PF03061">
    <property type="entry name" value="4HBT"/>
    <property type="match status" value="1"/>
</dbReference>
<dbReference type="AlphaFoldDB" id="A0A175RBY5"/>
<dbReference type="Gene3D" id="3.10.129.10">
    <property type="entry name" value="Hotdog Thioesterase"/>
    <property type="match status" value="1"/>
</dbReference>
<proteinExistence type="inferred from homology"/>
<feature type="domain" description="Thioesterase" evidence="3">
    <location>
        <begin position="56"/>
        <end position="130"/>
    </location>
</feature>
<dbReference type="PANTHER" id="PTHR42856:SF1">
    <property type="entry name" value="ACYL-COENZYME A THIOESTERASE PAAI"/>
    <property type="match status" value="1"/>
</dbReference>
<evidence type="ECO:0000259" key="3">
    <source>
        <dbReference type="Pfam" id="PF03061"/>
    </source>
</evidence>
<dbReference type="NCBIfam" id="TIGR00369">
    <property type="entry name" value="unchar_dom_1"/>
    <property type="match status" value="1"/>
</dbReference>
<dbReference type="InterPro" id="IPR011973">
    <property type="entry name" value="PaaD"/>
</dbReference>
<keyword evidence="2" id="KW-0378">Hydrolase</keyword>
<evidence type="ECO:0000256" key="1">
    <source>
        <dbReference type="ARBA" id="ARBA00008324"/>
    </source>
</evidence>
<dbReference type="CDD" id="cd03443">
    <property type="entry name" value="PaaI_thioesterase"/>
    <property type="match status" value="1"/>
</dbReference>
<dbReference type="GO" id="GO:0016289">
    <property type="term" value="F:acyl-CoA hydrolase activity"/>
    <property type="evidence" value="ECO:0007669"/>
    <property type="project" value="TreeGrafter"/>
</dbReference>
<reference evidence="4 5" key="1">
    <citation type="journal article" date="2016" name="Front. Microbiol.">
        <title>Genomic Resource of Rice Seed Associated Bacteria.</title>
        <authorList>
            <person name="Midha S."/>
            <person name="Bansal K."/>
            <person name="Sharma S."/>
            <person name="Kumar N."/>
            <person name="Patil P.P."/>
            <person name="Chaudhry V."/>
            <person name="Patil P.B."/>
        </authorList>
    </citation>
    <scope>NUCLEOTIDE SEQUENCE [LARGE SCALE GENOMIC DNA]</scope>
    <source>
        <strain evidence="4 5">NS226</strain>
    </source>
</reference>
<protein>
    <submittedName>
        <fullName evidence="4">Phenylacetic acid degradation protein PaaD</fullName>
    </submittedName>
</protein>
<dbReference type="OrthoDB" id="32575at2"/>
<evidence type="ECO:0000313" key="5">
    <source>
        <dbReference type="Proteomes" id="UP000078272"/>
    </source>
</evidence>
<accession>A0A175RBY5</accession>
<dbReference type="PANTHER" id="PTHR42856">
    <property type="entry name" value="ACYL-COENZYME A THIOESTERASE PAAI"/>
    <property type="match status" value="1"/>
</dbReference>
<dbReference type="EMBL" id="LDPZ01000016">
    <property type="protein sequence ID" value="KTQ96308.1"/>
    <property type="molecule type" value="Genomic_DNA"/>
</dbReference>
<dbReference type="InterPro" id="IPR029069">
    <property type="entry name" value="HotDog_dom_sf"/>
</dbReference>
<evidence type="ECO:0000256" key="2">
    <source>
        <dbReference type="ARBA" id="ARBA00022801"/>
    </source>
</evidence>
<organism evidence="4 5">
    <name type="scientific">Aureimonas ureilytica</name>
    <dbReference type="NCBI Taxonomy" id="401562"/>
    <lineage>
        <taxon>Bacteria</taxon>
        <taxon>Pseudomonadati</taxon>
        <taxon>Pseudomonadota</taxon>
        <taxon>Alphaproteobacteria</taxon>
        <taxon>Hyphomicrobiales</taxon>
        <taxon>Aurantimonadaceae</taxon>
        <taxon>Aureimonas</taxon>
    </lineage>
</organism>